<evidence type="ECO:0000256" key="9">
    <source>
        <dbReference type="ARBA" id="ARBA00023125"/>
    </source>
</evidence>
<evidence type="ECO:0000256" key="5">
    <source>
        <dbReference type="ARBA" id="ARBA00022771"/>
    </source>
</evidence>
<keyword evidence="6" id="KW-0862">Zinc</keyword>
<feature type="domain" description="C2H2-type" evidence="15">
    <location>
        <begin position="594"/>
        <end position="621"/>
    </location>
</feature>
<keyword evidence="5 12" id="KW-0863">Zinc-finger</keyword>
<evidence type="ECO:0000256" key="4">
    <source>
        <dbReference type="ARBA" id="ARBA00022737"/>
    </source>
</evidence>
<dbReference type="FunFam" id="3.30.160.60:FF:000624">
    <property type="entry name" value="zinc finger protein 697"/>
    <property type="match status" value="1"/>
</dbReference>
<keyword evidence="2" id="KW-1017">Isopeptide bond</keyword>
<keyword evidence="3" id="KW-0479">Metal-binding</keyword>
<feature type="domain" description="C2H2-type" evidence="15">
    <location>
        <begin position="508"/>
        <end position="536"/>
    </location>
</feature>
<evidence type="ECO:0000313" key="16">
    <source>
        <dbReference type="EMBL" id="KAK9511020.1"/>
    </source>
</evidence>
<keyword evidence="4" id="KW-0677">Repeat</keyword>
<keyword evidence="8" id="KW-0805">Transcription regulation</keyword>
<feature type="domain" description="C2H2-type" evidence="15">
    <location>
        <begin position="395"/>
        <end position="422"/>
    </location>
</feature>
<dbReference type="FunFam" id="3.30.160.60:FF:000690">
    <property type="entry name" value="Zinc finger protein 354C"/>
    <property type="match status" value="1"/>
</dbReference>
<dbReference type="PANTHER" id="PTHR14196">
    <property type="entry name" value="ODD-SKIPPED - RELATED"/>
    <property type="match status" value="1"/>
</dbReference>
<evidence type="ECO:0000256" key="12">
    <source>
        <dbReference type="PROSITE-ProRule" id="PRU00042"/>
    </source>
</evidence>
<keyword evidence="11" id="KW-0539">Nucleus</keyword>
<evidence type="ECO:0000256" key="1">
    <source>
        <dbReference type="ARBA" id="ARBA00004123"/>
    </source>
</evidence>
<organism evidence="16 17">
    <name type="scientific">Rhynocoris fuscipes</name>
    <dbReference type="NCBI Taxonomy" id="488301"/>
    <lineage>
        <taxon>Eukaryota</taxon>
        <taxon>Metazoa</taxon>
        <taxon>Ecdysozoa</taxon>
        <taxon>Arthropoda</taxon>
        <taxon>Hexapoda</taxon>
        <taxon>Insecta</taxon>
        <taxon>Pterygota</taxon>
        <taxon>Neoptera</taxon>
        <taxon>Paraneoptera</taxon>
        <taxon>Hemiptera</taxon>
        <taxon>Heteroptera</taxon>
        <taxon>Panheteroptera</taxon>
        <taxon>Cimicomorpha</taxon>
        <taxon>Reduviidae</taxon>
        <taxon>Harpactorinae</taxon>
        <taxon>Harpactorini</taxon>
        <taxon>Rhynocoris</taxon>
    </lineage>
</organism>
<gene>
    <name evidence="16" type="ORF">O3M35_005670</name>
</gene>
<comment type="subcellular location">
    <subcellularLocation>
        <location evidence="1">Nucleus</location>
    </subcellularLocation>
</comment>
<feature type="compositionally biased region" description="Acidic residues" evidence="14">
    <location>
        <begin position="160"/>
        <end position="189"/>
    </location>
</feature>
<evidence type="ECO:0000256" key="3">
    <source>
        <dbReference type="ARBA" id="ARBA00022723"/>
    </source>
</evidence>
<keyword evidence="7" id="KW-0832">Ubl conjugation</keyword>
<dbReference type="FunFam" id="3.30.160.60:FF:000202">
    <property type="entry name" value="Zinc finger protein 574"/>
    <property type="match status" value="1"/>
</dbReference>
<protein>
    <recommendedName>
        <fullName evidence="15">C2H2-type domain-containing protein</fullName>
    </recommendedName>
</protein>
<dbReference type="Proteomes" id="UP001461498">
    <property type="component" value="Unassembled WGS sequence"/>
</dbReference>
<dbReference type="Pfam" id="PF13912">
    <property type="entry name" value="zf-C2H2_6"/>
    <property type="match status" value="2"/>
</dbReference>
<feature type="domain" description="C2H2-type" evidence="15">
    <location>
        <begin position="424"/>
        <end position="451"/>
    </location>
</feature>
<feature type="domain" description="C2H2-type" evidence="15">
    <location>
        <begin position="338"/>
        <end position="365"/>
    </location>
</feature>
<evidence type="ECO:0000256" key="2">
    <source>
        <dbReference type="ARBA" id="ARBA00022499"/>
    </source>
</evidence>
<dbReference type="SMART" id="SM00355">
    <property type="entry name" value="ZnF_C2H2"/>
    <property type="match status" value="13"/>
</dbReference>
<dbReference type="EMBL" id="JAPXFL010000002">
    <property type="protein sequence ID" value="KAK9511020.1"/>
    <property type="molecule type" value="Genomic_DNA"/>
</dbReference>
<dbReference type="FunFam" id="3.30.160.60:FF:002343">
    <property type="entry name" value="Zinc finger protein 33A"/>
    <property type="match status" value="1"/>
</dbReference>
<feature type="domain" description="C2H2-type" evidence="15">
    <location>
        <begin position="622"/>
        <end position="651"/>
    </location>
</feature>
<dbReference type="Pfam" id="PF12874">
    <property type="entry name" value="zf-met"/>
    <property type="match status" value="1"/>
</dbReference>
<sequence length="829" mass="93964">MTADTLTEKGSIVCLICNASVGVSTRNICPIFQYNVTSSEQPVANILSVILGQEIRKELVHSEIICKKCYKLCNEVDELQERLTEIKMELNNYYQRTVRKVEGGQDDDLDSNSPQVFMYPRAKTLKSTSGPPRRPGRPRKNPEIHPGIPKYQPDENGTLEIDETIIADDDDDDDEEDEDVRGIGLDDENDLDYVPNASALNKKTGESFRKVHQALFAASGHPEADVQIKLEVIDEGEEEHILDRDGLPKKKSLVKRKEPDVPNVIPRMIVSREGKTYTCLLCSADEKVQGDAKSIALHMRDSHNIRLYICDMCGMEFLKRSELSNHFDQHVATEEGDFHCDVCNRIFTNLRLFRVHKRMHLPQPKNHICEICGKGFLSRNTLDEHMNIHTGSRPYKCNDCGKDFASKYSARAHEKTHTERPRPYKCHQCSKSFITEQNLIQHERTHVAVRSFSCQVCGKSFSSGRNLEVHCVVHTGYKPFICRMCGKAFARKAEIRDHERTHTGEKPYQCEFCGATFGQRSNLQSHKRATHYDDKRYQCVECGKAFKRRRLLDYHIKAAHTGERPYKCQICSATFIYPEHFKKHRRIHTGEKPYQCEVCGKAFNSRDNRNAHRFVHSDKKPYECLVCGVGFMRKPQLYNHMQAQGHVNDTIVVNQPRLTTDDDLLAQQAEEGLAAVMGEHQTKWQTEEEQETETKVYISELKEHVIIQQGKNEDVGEEGHYTEEVGHLIIDGPVHFADGDTLELATTDGGATLAEGMEGAHHVVVPAGTTLRAAQPGAEYTVEAAEGTTTMQTANGQKSEKIARKPGPSKKKVRFMLGVDLPKRSPCKC</sequence>
<dbReference type="InterPro" id="IPR013087">
    <property type="entry name" value="Znf_C2H2_type"/>
</dbReference>
<dbReference type="InterPro" id="IPR036236">
    <property type="entry name" value="Znf_C2H2_sf"/>
</dbReference>
<evidence type="ECO:0000256" key="8">
    <source>
        <dbReference type="ARBA" id="ARBA00023015"/>
    </source>
</evidence>
<feature type="domain" description="C2H2-type" evidence="15">
    <location>
        <begin position="367"/>
        <end position="394"/>
    </location>
</feature>
<comment type="caution">
    <text evidence="16">The sequence shown here is derived from an EMBL/GenBank/DDBJ whole genome shotgun (WGS) entry which is preliminary data.</text>
</comment>
<feature type="domain" description="C2H2-type" evidence="15">
    <location>
        <begin position="452"/>
        <end position="479"/>
    </location>
</feature>
<dbReference type="Pfam" id="PF00096">
    <property type="entry name" value="zf-C2H2"/>
    <property type="match status" value="6"/>
</dbReference>
<dbReference type="SUPFAM" id="SSF57667">
    <property type="entry name" value="beta-beta-alpha zinc fingers"/>
    <property type="match status" value="7"/>
</dbReference>
<dbReference type="PANTHER" id="PTHR14196:SF12">
    <property type="entry name" value="ZINC FINGER PROTEIN 208-LIKE"/>
    <property type="match status" value="1"/>
</dbReference>
<dbReference type="GO" id="GO:0032502">
    <property type="term" value="P:developmental process"/>
    <property type="evidence" value="ECO:0007669"/>
    <property type="project" value="UniProtKB-ARBA"/>
</dbReference>
<dbReference type="GO" id="GO:0005634">
    <property type="term" value="C:nucleus"/>
    <property type="evidence" value="ECO:0007669"/>
    <property type="project" value="UniProtKB-SubCell"/>
</dbReference>
<evidence type="ECO:0000256" key="11">
    <source>
        <dbReference type="ARBA" id="ARBA00023242"/>
    </source>
</evidence>
<dbReference type="FunFam" id="3.30.160.60:FF:000852">
    <property type="entry name" value="zinc finger protein 629 isoform X2"/>
    <property type="match status" value="1"/>
</dbReference>
<feature type="region of interest" description="Disordered" evidence="14">
    <location>
        <begin position="103"/>
        <end position="189"/>
    </location>
</feature>
<name>A0AAW1DRI2_9HEMI</name>
<dbReference type="GO" id="GO:0008270">
    <property type="term" value="F:zinc ion binding"/>
    <property type="evidence" value="ECO:0007669"/>
    <property type="project" value="UniProtKB-KW"/>
</dbReference>
<feature type="domain" description="C2H2-type" evidence="15">
    <location>
        <begin position="566"/>
        <end position="593"/>
    </location>
</feature>
<dbReference type="GO" id="GO:0000981">
    <property type="term" value="F:DNA-binding transcription factor activity, RNA polymerase II-specific"/>
    <property type="evidence" value="ECO:0007669"/>
    <property type="project" value="TreeGrafter"/>
</dbReference>
<reference evidence="16 17" key="1">
    <citation type="submission" date="2022-12" db="EMBL/GenBank/DDBJ databases">
        <title>Chromosome-level genome assembly of true bugs.</title>
        <authorList>
            <person name="Ma L."/>
            <person name="Li H."/>
        </authorList>
    </citation>
    <scope>NUCLEOTIDE SEQUENCE [LARGE SCALE GENOMIC DNA]</scope>
    <source>
        <strain evidence="16">Lab_2022b</strain>
    </source>
</reference>
<dbReference type="FunFam" id="3.30.160.60:FF:000446">
    <property type="entry name" value="Zinc finger protein"/>
    <property type="match status" value="1"/>
</dbReference>
<evidence type="ECO:0000256" key="7">
    <source>
        <dbReference type="ARBA" id="ARBA00022843"/>
    </source>
</evidence>
<evidence type="ECO:0000259" key="15">
    <source>
        <dbReference type="PROSITE" id="PS50157"/>
    </source>
</evidence>
<dbReference type="FunFam" id="3.30.160.60:FF:000646">
    <property type="entry name" value="Myeloid zinc finger 1"/>
    <property type="match status" value="1"/>
</dbReference>
<feature type="domain" description="C2H2-type" evidence="15">
    <location>
        <begin position="537"/>
        <end position="565"/>
    </location>
</feature>
<dbReference type="Gene3D" id="3.30.160.60">
    <property type="entry name" value="Classic Zinc Finger"/>
    <property type="match status" value="11"/>
</dbReference>
<dbReference type="GO" id="GO:0003682">
    <property type="term" value="F:chromatin binding"/>
    <property type="evidence" value="ECO:0007669"/>
    <property type="project" value="UniProtKB-ARBA"/>
</dbReference>
<keyword evidence="13" id="KW-0175">Coiled coil</keyword>
<evidence type="ECO:0000256" key="10">
    <source>
        <dbReference type="ARBA" id="ARBA00023163"/>
    </source>
</evidence>
<keyword evidence="9" id="KW-0238">DNA-binding</keyword>
<dbReference type="AlphaFoldDB" id="A0AAW1DRI2"/>
<keyword evidence="10" id="KW-0804">Transcription</keyword>
<evidence type="ECO:0000256" key="14">
    <source>
        <dbReference type="SAM" id="MobiDB-lite"/>
    </source>
</evidence>
<dbReference type="FunFam" id="3.30.160.60:FF:000176">
    <property type="entry name" value="zinc finger protein 70"/>
    <property type="match status" value="1"/>
</dbReference>
<dbReference type="GO" id="GO:0000785">
    <property type="term" value="C:chromatin"/>
    <property type="evidence" value="ECO:0007669"/>
    <property type="project" value="UniProtKB-ARBA"/>
</dbReference>
<dbReference type="GO" id="GO:0040029">
    <property type="term" value="P:epigenetic regulation of gene expression"/>
    <property type="evidence" value="ECO:0007669"/>
    <property type="project" value="UniProtKB-ARBA"/>
</dbReference>
<feature type="domain" description="C2H2-type" evidence="15">
    <location>
        <begin position="308"/>
        <end position="335"/>
    </location>
</feature>
<dbReference type="PROSITE" id="PS00028">
    <property type="entry name" value="ZINC_FINGER_C2H2_1"/>
    <property type="match status" value="12"/>
</dbReference>
<evidence type="ECO:0000256" key="6">
    <source>
        <dbReference type="ARBA" id="ARBA00022833"/>
    </source>
</evidence>
<proteinExistence type="predicted"/>
<accession>A0AAW1DRI2</accession>
<evidence type="ECO:0000313" key="17">
    <source>
        <dbReference type="Proteomes" id="UP001461498"/>
    </source>
</evidence>
<evidence type="ECO:0000256" key="13">
    <source>
        <dbReference type="SAM" id="Coils"/>
    </source>
</evidence>
<dbReference type="InterPro" id="IPR050717">
    <property type="entry name" value="C2H2-ZF_Transcription_Reg"/>
</dbReference>
<keyword evidence="17" id="KW-1185">Reference proteome</keyword>
<dbReference type="GO" id="GO:0000977">
    <property type="term" value="F:RNA polymerase II transcription regulatory region sequence-specific DNA binding"/>
    <property type="evidence" value="ECO:0007669"/>
    <property type="project" value="TreeGrafter"/>
</dbReference>
<feature type="domain" description="C2H2-type" evidence="15">
    <location>
        <begin position="480"/>
        <end position="507"/>
    </location>
</feature>
<dbReference type="PROSITE" id="PS50157">
    <property type="entry name" value="ZINC_FINGER_C2H2_2"/>
    <property type="match status" value="12"/>
</dbReference>
<feature type="coiled-coil region" evidence="13">
    <location>
        <begin position="69"/>
        <end position="96"/>
    </location>
</feature>